<accession>A0ABR2V7F4</accession>
<keyword evidence="1" id="KW-0175">Coiled coil</keyword>
<feature type="domain" description="Monopolin complex subunit Csm1/Pcs1 C-terminal" evidence="3">
    <location>
        <begin position="420"/>
        <end position="506"/>
    </location>
</feature>
<dbReference type="Pfam" id="PF12539">
    <property type="entry name" value="Csm1"/>
    <property type="match status" value="1"/>
</dbReference>
<dbReference type="EMBL" id="JARVKF010000113">
    <property type="protein sequence ID" value="KAK9422456.1"/>
    <property type="molecule type" value="Genomic_DNA"/>
</dbReference>
<proteinExistence type="predicted"/>
<dbReference type="InterPro" id="IPR020981">
    <property type="entry name" value="Csm1/Pcs1_C"/>
</dbReference>
<evidence type="ECO:0000313" key="4">
    <source>
        <dbReference type="EMBL" id="KAK9422456.1"/>
    </source>
</evidence>
<dbReference type="InterPro" id="IPR040349">
    <property type="entry name" value="Csm1/Pcs1"/>
</dbReference>
<evidence type="ECO:0000259" key="3">
    <source>
        <dbReference type="Pfam" id="PF12539"/>
    </source>
</evidence>
<dbReference type="InterPro" id="IPR038608">
    <property type="entry name" value="Csm1/Pcs1_C_sf"/>
</dbReference>
<name>A0ABR2V7F4_9PEZI</name>
<dbReference type="Gene3D" id="3.90.1150.80">
    <property type="match status" value="1"/>
</dbReference>
<comment type="caution">
    <text evidence="4">The sequence shown here is derived from an EMBL/GenBank/DDBJ whole genome shotgun (WGS) entry which is preliminary data.</text>
</comment>
<feature type="compositionally biased region" description="Low complexity" evidence="2">
    <location>
        <begin position="44"/>
        <end position="58"/>
    </location>
</feature>
<dbReference type="PANTHER" id="PTHR28006:SF1">
    <property type="entry name" value="MONOPOLIN COMPLEX SUBUNIT CSM1"/>
    <property type="match status" value="1"/>
</dbReference>
<evidence type="ECO:0000256" key="1">
    <source>
        <dbReference type="SAM" id="Coils"/>
    </source>
</evidence>
<dbReference type="PANTHER" id="PTHR28006">
    <property type="entry name" value="MONOPOLIN COMPLEX SUBUNIT CSM1"/>
    <property type="match status" value="1"/>
</dbReference>
<feature type="region of interest" description="Disordered" evidence="2">
    <location>
        <begin position="32"/>
        <end position="173"/>
    </location>
</feature>
<keyword evidence="5" id="KW-1185">Reference proteome</keyword>
<feature type="compositionally biased region" description="Basic residues" evidence="2">
    <location>
        <begin position="111"/>
        <end position="121"/>
    </location>
</feature>
<dbReference type="Proteomes" id="UP001408356">
    <property type="component" value="Unassembled WGS sequence"/>
</dbReference>
<evidence type="ECO:0000256" key="2">
    <source>
        <dbReference type="SAM" id="MobiDB-lite"/>
    </source>
</evidence>
<reference evidence="4 5" key="1">
    <citation type="journal article" date="2024" name="J. Plant Pathol.">
        <title>Sequence and assembly of the genome of Seiridium unicorne, isolate CBS 538.82, causal agent of cypress canker disease.</title>
        <authorList>
            <person name="Scali E."/>
            <person name="Rocca G.D."/>
            <person name="Danti R."/>
            <person name="Garbelotto M."/>
            <person name="Barberini S."/>
            <person name="Baroncelli R."/>
            <person name="Emiliani G."/>
        </authorList>
    </citation>
    <scope>NUCLEOTIDE SEQUENCE [LARGE SCALE GENOMIC DNA]</scope>
    <source>
        <strain evidence="4 5">BM-138-508</strain>
    </source>
</reference>
<protein>
    <submittedName>
        <fullName evidence="4">Chromosome segregation protein Csm1/Pcs1-domain-containing protein</fullName>
    </submittedName>
</protein>
<organism evidence="4 5">
    <name type="scientific">Seiridium unicorne</name>
    <dbReference type="NCBI Taxonomy" id="138068"/>
    <lineage>
        <taxon>Eukaryota</taxon>
        <taxon>Fungi</taxon>
        <taxon>Dikarya</taxon>
        <taxon>Ascomycota</taxon>
        <taxon>Pezizomycotina</taxon>
        <taxon>Sordariomycetes</taxon>
        <taxon>Xylariomycetidae</taxon>
        <taxon>Amphisphaeriales</taxon>
        <taxon>Sporocadaceae</taxon>
        <taxon>Seiridium</taxon>
    </lineage>
</organism>
<evidence type="ECO:0000313" key="5">
    <source>
        <dbReference type="Proteomes" id="UP001408356"/>
    </source>
</evidence>
<feature type="compositionally biased region" description="Acidic residues" evidence="2">
    <location>
        <begin position="90"/>
        <end position="103"/>
    </location>
</feature>
<sequence length="525" mass="58002">MRKANFNALLGLVESEDEDASEILEPVARAVKGPKMPPAKRGRAAAASKATQPAQATANITVGRKALAEKTANLQPEPTRGRGKKRPATEDIETAEALPDDSTVDTGSKPKGPRGRPRGTKAAKISNPPEDSSLVEQPEQPAAQPARRGRKPKAQVATPPMETEIPETQQIKPIDPVEPEFEIPETQQVEAYDALDDSIEDDQVEDLPPYHHAAVSSVQHMPQYMVPSSALRAQHLLPMSTSRLQRHVVPFSASRRPMAASDTEANDPSLRRRIGELTRKYENLEVKYRDLREIGVKEAEHNYDRLKKQGEERANTANQLIETLKAQLAAQTELAKEGQRLKQQLEASEKKAADLQDEVVEASKSLSEAKTEIKSLSTRLAASRTAEASAAKIPSSAMKGNVGDKRLLANAEAAVQSAHMKEDLYADLTGLIVRGFKREKDDEVYDCLQTGRNGTLHFKLAITPDDKSEDLDEAQFLYLPQLDSSRDSDLLEVLPDYLTEEITFPRTHAAKFYSRVMKFLTEKLE</sequence>
<gene>
    <name evidence="4" type="ORF">SUNI508_04812</name>
</gene>
<dbReference type="CDD" id="cd23787">
    <property type="entry name" value="RWD_CSM1"/>
    <property type="match status" value="1"/>
</dbReference>
<feature type="coiled-coil region" evidence="1">
    <location>
        <begin position="274"/>
        <end position="379"/>
    </location>
</feature>